<comment type="caution">
    <text evidence="2">The sequence shown here is derived from an EMBL/GenBank/DDBJ whole genome shotgun (WGS) entry which is preliminary data.</text>
</comment>
<dbReference type="AlphaFoldDB" id="A0A225WPQ3"/>
<protein>
    <submittedName>
        <fullName evidence="2">Uncharacterized protein</fullName>
    </submittedName>
</protein>
<organism evidence="2 3">
    <name type="scientific">Phytophthora megakarya</name>
    <dbReference type="NCBI Taxonomy" id="4795"/>
    <lineage>
        <taxon>Eukaryota</taxon>
        <taxon>Sar</taxon>
        <taxon>Stramenopiles</taxon>
        <taxon>Oomycota</taxon>
        <taxon>Peronosporomycetes</taxon>
        <taxon>Peronosporales</taxon>
        <taxon>Peronosporaceae</taxon>
        <taxon>Phytophthora</taxon>
    </lineage>
</organism>
<proteinExistence type="predicted"/>
<sequence>MGVILLFSLLRRIGARKSDYQEDYNRELRREHRRQCKRQRRWNRRHPHCGHCPASFENPVGVQVVQPAL</sequence>
<name>A0A225WPQ3_9STRA</name>
<feature type="signal peptide" evidence="1">
    <location>
        <begin position="1"/>
        <end position="15"/>
    </location>
</feature>
<dbReference type="Proteomes" id="UP000198211">
    <property type="component" value="Unassembled WGS sequence"/>
</dbReference>
<evidence type="ECO:0000313" key="3">
    <source>
        <dbReference type="Proteomes" id="UP000198211"/>
    </source>
</evidence>
<evidence type="ECO:0000313" key="2">
    <source>
        <dbReference type="EMBL" id="OWZ18820.1"/>
    </source>
</evidence>
<gene>
    <name evidence="2" type="ORF">PHMEG_0007027</name>
</gene>
<dbReference type="EMBL" id="NBNE01000531">
    <property type="protein sequence ID" value="OWZ18820.1"/>
    <property type="molecule type" value="Genomic_DNA"/>
</dbReference>
<accession>A0A225WPQ3</accession>
<keyword evidence="3" id="KW-1185">Reference proteome</keyword>
<reference evidence="3" key="1">
    <citation type="submission" date="2017-03" db="EMBL/GenBank/DDBJ databases">
        <title>Phytopthora megakarya and P. palmivora, two closely related causual agents of cacao black pod achieved similar genome size and gene model numbers by different mechanisms.</title>
        <authorList>
            <person name="Ali S."/>
            <person name="Shao J."/>
            <person name="Larry D.J."/>
            <person name="Kronmiller B."/>
            <person name="Shen D."/>
            <person name="Strem M.D."/>
            <person name="Melnick R.L."/>
            <person name="Guiltinan M.J."/>
            <person name="Tyler B.M."/>
            <person name="Meinhardt L.W."/>
            <person name="Bailey B.A."/>
        </authorList>
    </citation>
    <scope>NUCLEOTIDE SEQUENCE [LARGE SCALE GENOMIC DNA]</scope>
    <source>
        <strain evidence="3">zdho120</strain>
    </source>
</reference>
<keyword evidence="1" id="KW-0732">Signal</keyword>
<feature type="chain" id="PRO_5012917518" evidence="1">
    <location>
        <begin position="16"/>
        <end position="69"/>
    </location>
</feature>
<evidence type="ECO:0000256" key="1">
    <source>
        <dbReference type="SAM" id="SignalP"/>
    </source>
</evidence>